<evidence type="ECO:0000313" key="3">
    <source>
        <dbReference type="Proteomes" id="UP000092666"/>
    </source>
</evidence>
<keyword evidence="3" id="KW-1185">Reference proteome</keyword>
<dbReference type="Proteomes" id="UP000092666">
    <property type="component" value="Unassembled WGS sequence"/>
</dbReference>
<protein>
    <submittedName>
        <fullName evidence="2">Uncharacterized protein</fullName>
    </submittedName>
</protein>
<reference evidence="3" key="2">
    <citation type="submission" date="2013-12" db="EMBL/GenBank/DDBJ databases">
        <title>Evolution of pathogenesis and genome organization in the Tremellales.</title>
        <authorList>
            <person name="Cuomo C."/>
            <person name="Litvintseva A."/>
            <person name="Heitman J."/>
            <person name="Chen Y."/>
            <person name="Sun S."/>
            <person name="Springer D."/>
            <person name="Dromer F."/>
            <person name="Young S."/>
            <person name="Zeng Q."/>
            <person name="Chapman S."/>
            <person name="Gujja S."/>
            <person name="Saif S."/>
            <person name="Birren B."/>
        </authorList>
    </citation>
    <scope>NUCLEOTIDE SEQUENCE [LARGE SCALE GENOMIC DNA]</scope>
    <source>
        <strain evidence="3">BCC8398</strain>
    </source>
</reference>
<evidence type="ECO:0000313" key="2">
    <source>
        <dbReference type="EMBL" id="OCF33115.1"/>
    </source>
</evidence>
<evidence type="ECO:0000256" key="1">
    <source>
        <dbReference type="SAM" id="MobiDB-lite"/>
    </source>
</evidence>
<dbReference type="OrthoDB" id="2562681at2759"/>
<sequence>MKDKHSRSKPETSHKGGEGVHGWGSLRRKGEDEASGFADAQVDLDGQAEARAEDEMFDLDEDRLGSLPNPAKLSDAGNDIRGTGPTNGAANDVEGNIARSPTDSMSSIDSASEGSGGKPAMGGRRMSNVSDEERDRARVYREGALHKGGIDLAHIARTSYGIAQSPPTNEYIGTSPTKVKSGFNFVSWVELNGFSIPWQYGAPESARPAGFGGLRRDEDDGQG</sequence>
<reference evidence="2 3" key="1">
    <citation type="submission" date="2013-07" db="EMBL/GenBank/DDBJ databases">
        <title>The Genome Sequence of Cryptococcus heveanensis BCC8398.</title>
        <authorList>
            <consortium name="The Broad Institute Genome Sequencing Platform"/>
            <person name="Cuomo C."/>
            <person name="Litvintseva A."/>
            <person name="Chen Y."/>
            <person name="Heitman J."/>
            <person name="Sun S."/>
            <person name="Springer D."/>
            <person name="Dromer F."/>
            <person name="Young S.K."/>
            <person name="Zeng Q."/>
            <person name="Gargeya S."/>
            <person name="Fitzgerald M."/>
            <person name="Abouelleil A."/>
            <person name="Alvarado L."/>
            <person name="Berlin A.M."/>
            <person name="Chapman S.B."/>
            <person name="Dewar J."/>
            <person name="Goldberg J."/>
            <person name="Griggs A."/>
            <person name="Gujja S."/>
            <person name="Hansen M."/>
            <person name="Howarth C."/>
            <person name="Imamovic A."/>
            <person name="Larimer J."/>
            <person name="McCowan C."/>
            <person name="Murphy C."/>
            <person name="Pearson M."/>
            <person name="Priest M."/>
            <person name="Roberts A."/>
            <person name="Saif S."/>
            <person name="Shea T."/>
            <person name="Sykes S."/>
            <person name="Wortman J."/>
            <person name="Nusbaum C."/>
            <person name="Birren B."/>
        </authorList>
    </citation>
    <scope>NUCLEOTIDE SEQUENCE [LARGE SCALE GENOMIC DNA]</scope>
    <source>
        <strain evidence="2 3">BCC8398</strain>
    </source>
</reference>
<proteinExistence type="predicted"/>
<name>A0A1B9GQJ8_9TREE</name>
<organism evidence="2 3">
    <name type="scientific">Kwoniella heveanensis BCC8398</name>
    <dbReference type="NCBI Taxonomy" id="1296120"/>
    <lineage>
        <taxon>Eukaryota</taxon>
        <taxon>Fungi</taxon>
        <taxon>Dikarya</taxon>
        <taxon>Basidiomycota</taxon>
        <taxon>Agaricomycotina</taxon>
        <taxon>Tremellomycetes</taxon>
        <taxon>Tremellales</taxon>
        <taxon>Cryptococcaceae</taxon>
        <taxon>Kwoniella</taxon>
    </lineage>
</organism>
<feature type="compositionally biased region" description="Polar residues" evidence="1">
    <location>
        <begin position="99"/>
        <end position="113"/>
    </location>
</feature>
<accession>A0A1B9GQJ8</accession>
<feature type="region of interest" description="Disordered" evidence="1">
    <location>
        <begin position="1"/>
        <end position="134"/>
    </location>
</feature>
<dbReference type="STRING" id="1296120.A0A1B9GQJ8"/>
<dbReference type="EMBL" id="KV700127">
    <property type="protein sequence ID" value="OCF33115.1"/>
    <property type="molecule type" value="Genomic_DNA"/>
</dbReference>
<dbReference type="AlphaFoldDB" id="A0A1B9GQJ8"/>
<gene>
    <name evidence="2" type="ORF">I316_05160</name>
</gene>
<feature type="compositionally biased region" description="Basic and acidic residues" evidence="1">
    <location>
        <begin position="1"/>
        <end position="18"/>
    </location>
</feature>